<proteinExistence type="inferred from homology"/>
<dbReference type="SUPFAM" id="SSF52540">
    <property type="entry name" value="P-loop containing nucleoside triphosphate hydrolases"/>
    <property type="match status" value="1"/>
</dbReference>
<dbReference type="EMBL" id="CP076460">
    <property type="protein sequence ID" value="QWQ32283.1"/>
    <property type="molecule type" value="Genomic_DNA"/>
</dbReference>
<evidence type="ECO:0000256" key="4">
    <source>
        <dbReference type="ARBA" id="ARBA00022840"/>
    </source>
</evidence>
<keyword evidence="7" id="KW-1185">Reference proteome</keyword>
<dbReference type="GO" id="GO:0140359">
    <property type="term" value="F:ABC-type transporter activity"/>
    <property type="evidence" value="ECO:0007669"/>
    <property type="project" value="InterPro"/>
</dbReference>
<evidence type="ECO:0000256" key="3">
    <source>
        <dbReference type="ARBA" id="ARBA00022741"/>
    </source>
</evidence>
<dbReference type="PANTHER" id="PTHR46743">
    <property type="entry name" value="TEICHOIC ACIDS EXPORT ATP-BINDING PROTEIN TAGH"/>
    <property type="match status" value="1"/>
</dbReference>
<dbReference type="AlphaFoldDB" id="A0A8F1MCZ1"/>
<dbReference type="GO" id="GO:0016887">
    <property type="term" value="F:ATP hydrolysis activity"/>
    <property type="evidence" value="ECO:0007669"/>
    <property type="project" value="InterPro"/>
</dbReference>
<comment type="similarity">
    <text evidence="1">Belongs to the ABC transporter superfamily.</text>
</comment>
<dbReference type="Pfam" id="PF00005">
    <property type="entry name" value="ABC_tran"/>
    <property type="match status" value="1"/>
</dbReference>
<dbReference type="GO" id="GO:0016020">
    <property type="term" value="C:membrane"/>
    <property type="evidence" value="ECO:0007669"/>
    <property type="project" value="InterPro"/>
</dbReference>
<dbReference type="SMART" id="SM00382">
    <property type="entry name" value="AAA"/>
    <property type="match status" value="1"/>
</dbReference>
<dbReference type="Gene3D" id="3.40.50.300">
    <property type="entry name" value="P-loop containing nucleotide triphosphate hydrolases"/>
    <property type="match status" value="1"/>
</dbReference>
<dbReference type="PANTHER" id="PTHR46743:SF2">
    <property type="entry name" value="TEICHOIC ACIDS EXPORT ATP-BINDING PROTEIN TAGH"/>
    <property type="match status" value="1"/>
</dbReference>
<dbReference type="InterPro" id="IPR015860">
    <property type="entry name" value="ABC_transpr_TagH-like"/>
</dbReference>
<dbReference type="InterPro" id="IPR050683">
    <property type="entry name" value="Bact_Polysacc_Export_ATP-bd"/>
</dbReference>
<keyword evidence="4 6" id="KW-0067">ATP-binding</keyword>
<dbReference type="InterPro" id="IPR027417">
    <property type="entry name" value="P-loop_NTPase"/>
</dbReference>
<organism evidence="6 7">
    <name type="scientific">Candidatus Minimicrobia naudis</name>
    <dbReference type="NCBI Taxonomy" id="2841263"/>
    <lineage>
        <taxon>Bacteria</taxon>
        <taxon>Candidatus Saccharimonadota</taxon>
        <taxon>Candidatus Saccharimonadota incertae sedis</taxon>
        <taxon>Candidatus Minimicrobia</taxon>
    </lineage>
</organism>
<dbReference type="Proteomes" id="UP000679129">
    <property type="component" value="Chromosome"/>
</dbReference>
<gene>
    <name evidence="6" type="ORF">KOY48_05600</name>
</gene>
<dbReference type="CDD" id="cd03220">
    <property type="entry name" value="ABC_KpsT_Wzt"/>
    <property type="match status" value="1"/>
</dbReference>
<dbReference type="Pfam" id="PF14524">
    <property type="entry name" value="Wzt_C"/>
    <property type="match status" value="1"/>
</dbReference>
<dbReference type="Gene3D" id="2.70.50.60">
    <property type="entry name" value="abc- transporter (atp binding component) like domain"/>
    <property type="match status" value="1"/>
</dbReference>
<dbReference type="GO" id="GO:0005524">
    <property type="term" value="F:ATP binding"/>
    <property type="evidence" value="ECO:0007669"/>
    <property type="project" value="UniProtKB-KW"/>
</dbReference>
<dbReference type="PROSITE" id="PS50893">
    <property type="entry name" value="ABC_TRANSPORTER_2"/>
    <property type="match status" value="1"/>
</dbReference>
<keyword evidence="2" id="KW-0813">Transport</keyword>
<dbReference type="PROSITE" id="PS00211">
    <property type="entry name" value="ABC_TRANSPORTER_1"/>
    <property type="match status" value="1"/>
</dbReference>
<evidence type="ECO:0000313" key="7">
    <source>
        <dbReference type="Proteomes" id="UP000679129"/>
    </source>
</evidence>
<protein>
    <submittedName>
        <fullName evidence="6">ABC transporter ATP-binding protein</fullName>
    </submittedName>
</protein>
<dbReference type="KEGG" id="mnd:KOY48_05600"/>
<evidence type="ECO:0000259" key="5">
    <source>
        <dbReference type="PROSITE" id="PS50893"/>
    </source>
</evidence>
<dbReference type="InterPro" id="IPR003439">
    <property type="entry name" value="ABC_transporter-like_ATP-bd"/>
</dbReference>
<evidence type="ECO:0000256" key="2">
    <source>
        <dbReference type="ARBA" id="ARBA00022448"/>
    </source>
</evidence>
<evidence type="ECO:0000313" key="6">
    <source>
        <dbReference type="EMBL" id="QWQ32283.1"/>
    </source>
</evidence>
<dbReference type="CDD" id="cd10147">
    <property type="entry name" value="Wzt_C-like"/>
    <property type="match status" value="1"/>
</dbReference>
<feature type="domain" description="ABC transporter" evidence="5">
    <location>
        <begin position="7"/>
        <end position="250"/>
    </location>
</feature>
<dbReference type="InterPro" id="IPR003593">
    <property type="entry name" value="AAA+_ATPase"/>
</dbReference>
<accession>A0A8F1MCZ1</accession>
<sequence length="386" mass="43537">MAKNNAVEIVNVTKTFKIPIEAVTMLKQKVVGFLLRKKGYRDFTPLKEISFNIKEGDFFGIVGKNGSGKSTLLKLIAGIYTPNEGSIYTNGKFVPFIEFGVGFNPELSGRDNVFLNGALFGFSRKEVDSMYDEIVEFAEMGDFMEEKLKNYSSGMQVRLAFSIAIKAKGDILMLDEVLAVGDEAFQKKCYAYFDKLKREKKTVILVTHDMGAVERFCNKAVLLEDGKIKMQGKPHMVAAAYSISNELEHAKTHKFDRTSAPFDVSIYNSKGIESSSFEYNESITIKLSWKQEGVKNVGVAIFRENGEYVFGPNTYQDKYSIKHENRAEYTVKLNLNEGDYFIKVGLTGARDIDTIAFIEEGPHFSVQRDYDGGRWGGVTKLDHKWK</sequence>
<keyword evidence="3" id="KW-0547">Nucleotide-binding</keyword>
<dbReference type="InterPro" id="IPR029439">
    <property type="entry name" value="Wzt_C"/>
</dbReference>
<name>A0A8F1MCZ1_9BACT</name>
<evidence type="ECO:0000256" key="1">
    <source>
        <dbReference type="ARBA" id="ARBA00005417"/>
    </source>
</evidence>
<dbReference type="InterPro" id="IPR017871">
    <property type="entry name" value="ABC_transporter-like_CS"/>
</dbReference>
<reference evidence="6" key="1">
    <citation type="submission" date="2021-06" db="EMBL/GenBank/DDBJ databases">
        <title>An adapted protocol for Saccharibacteria cultivation: two new species join this phylum of Candidate Phyla Radiations.</title>
        <authorList>
            <person name="Ibrahim A."/>
            <person name="Maatouk M."/>
            <person name="Zgheib R."/>
            <person name="Haddad G."/>
            <person name="Bou Khalil J."/>
            <person name="Raoult D."/>
            <person name="Bittar F."/>
        </authorList>
    </citation>
    <scope>NUCLEOTIDE SEQUENCE</scope>
    <source>
        <strain evidence="6">IHU1</strain>
    </source>
</reference>